<comment type="caution">
    <text evidence="2">The sequence shown here is derived from an EMBL/GenBank/DDBJ whole genome shotgun (WGS) entry which is preliminary data.</text>
</comment>
<evidence type="ECO:0000313" key="3">
    <source>
        <dbReference type="Proteomes" id="UP000734854"/>
    </source>
</evidence>
<accession>A0A8J5GKJ3</accession>
<sequence>MEGSPRRIGSASASSPEFEFWAVADPPPPPLLTADELFADGVLLPLHHLSLRPHLDSEIDAPRGRPKSKPDPDPASPLPRPPPTAELTASISCSPTTGSKRWKDIFRVGEKKPAEEKERRKDRKGGDGGAVAELNINIWPFSRSRSAGSAVRPPASASGRRASSAPCSRSNSRGESSKHHNASAAPGGRRWAASPGRPGGVLVGRASPVWQIRRPEQRERDKITASGRKANAGAGARMLNTGIGYRGGQRNCGGDDKNGVTARERTGRGLFSLMALFSKKIAMLLKNGSERQGKHAHVHAYETKQAKRQPNRRGRTVMKDVHALHHDDLLHVTFNERGHPYGDLQLARFIISDQHRDFVMQMMGAAWRRWSTQVKATSYDSNIPLRDLVSIRPIPHGLATEVWERLCEHWKVTELKDNGRKPTRIEIMHLSRRSKKKGGAPVDAEAIRYESMIHGTTGGSNGPELLPTQMANVMANIIQKHMDVTLNPKENAISREDSSDN</sequence>
<dbReference type="AlphaFoldDB" id="A0A8J5GKJ3"/>
<name>A0A8J5GKJ3_ZINOF</name>
<organism evidence="2 3">
    <name type="scientific">Zingiber officinale</name>
    <name type="common">Ginger</name>
    <name type="synonym">Amomum zingiber</name>
    <dbReference type="NCBI Taxonomy" id="94328"/>
    <lineage>
        <taxon>Eukaryota</taxon>
        <taxon>Viridiplantae</taxon>
        <taxon>Streptophyta</taxon>
        <taxon>Embryophyta</taxon>
        <taxon>Tracheophyta</taxon>
        <taxon>Spermatophyta</taxon>
        <taxon>Magnoliopsida</taxon>
        <taxon>Liliopsida</taxon>
        <taxon>Zingiberales</taxon>
        <taxon>Zingiberaceae</taxon>
        <taxon>Zingiber</taxon>
    </lineage>
</organism>
<feature type="region of interest" description="Disordered" evidence="1">
    <location>
        <begin position="144"/>
        <end position="224"/>
    </location>
</feature>
<feature type="compositionally biased region" description="Low complexity" evidence="1">
    <location>
        <begin position="144"/>
        <end position="174"/>
    </location>
</feature>
<dbReference type="EMBL" id="JACMSC010000010">
    <property type="protein sequence ID" value="KAG6505439.1"/>
    <property type="molecule type" value="Genomic_DNA"/>
</dbReference>
<proteinExistence type="predicted"/>
<feature type="region of interest" description="Disordered" evidence="1">
    <location>
        <begin position="1"/>
        <end position="30"/>
    </location>
</feature>
<evidence type="ECO:0000256" key="1">
    <source>
        <dbReference type="SAM" id="MobiDB-lite"/>
    </source>
</evidence>
<dbReference type="PANTHER" id="PTHR35132">
    <property type="entry name" value="SERINE/ARGININE REPETITIVE MATRIX-LIKE PROTEIN"/>
    <property type="match status" value="1"/>
</dbReference>
<feature type="region of interest" description="Disordered" evidence="1">
    <location>
        <begin position="55"/>
        <end position="130"/>
    </location>
</feature>
<feature type="compositionally biased region" description="Basic and acidic residues" evidence="1">
    <location>
        <begin position="101"/>
        <end position="119"/>
    </location>
</feature>
<gene>
    <name evidence="2" type="ORF">ZIOFF_037795</name>
</gene>
<protein>
    <submittedName>
        <fullName evidence="2">Uncharacterized protein</fullName>
    </submittedName>
</protein>
<keyword evidence="3" id="KW-1185">Reference proteome</keyword>
<evidence type="ECO:0000313" key="2">
    <source>
        <dbReference type="EMBL" id="KAG6505439.1"/>
    </source>
</evidence>
<feature type="compositionally biased region" description="Basic and acidic residues" evidence="1">
    <location>
        <begin position="55"/>
        <end position="72"/>
    </location>
</feature>
<feature type="compositionally biased region" description="Basic and acidic residues" evidence="1">
    <location>
        <begin position="213"/>
        <end position="223"/>
    </location>
</feature>
<dbReference type="PANTHER" id="PTHR35132:SF1">
    <property type="entry name" value="SERINE_ARGININE REPETITIVE MATRIX-LIKE PROTEIN"/>
    <property type="match status" value="1"/>
</dbReference>
<reference evidence="2 3" key="1">
    <citation type="submission" date="2020-08" db="EMBL/GenBank/DDBJ databases">
        <title>Plant Genome Project.</title>
        <authorList>
            <person name="Zhang R.-G."/>
        </authorList>
    </citation>
    <scope>NUCLEOTIDE SEQUENCE [LARGE SCALE GENOMIC DNA]</scope>
    <source>
        <tissue evidence="2">Rhizome</tissue>
    </source>
</reference>
<feature type="compositionally biased region" description="Polar residues" evidence="1">
    <location>
        <begin position="89"/>
        <end position="99"/>
    </location>
</feature>
<feature type="compositionally biased region" description="Pro residues" evidence="1">
    <location>
        <begin position="73"/>
        <end position="84"/>
    </location>
</feature>
<dbReference type="Proteomes" id="UP000734854">
    <property type="component" value="Unassembled WGS sequence"/>
</dbReference>